<comment type="caution">
    <text evidence="2">The sequence shown here is derived from an EMBL/GenBank/DDBJ whole genome shotgun (WGS) entry which is preliminary data.</text>
</comment>
<gene>
    <name evidence="2" type="ORF">I3842_15G054500</name>
</gene>
<feature type="compositionally biased region" description="Polar residues" evidence="1">
    <location>
        <begin position="233"/>
        <end position="247"/>
    </location>
</feature>
<evidence type="ECO:0000313" key="2">
    <source>
        <dbReference type="EMBL" id="KAG6674667.1"/>
    </source>
</evidence>
<dbReference type="PANTHER" id="PTHR33676:SF3">
    <property type="entry name" value="COLD-REGULATED PROTEIN 27"/>
    <property type="match status" value="1"/>
</dbReference>
<dbReference type="PANTHER" id="PTHR33676">
    <property type="entry name" value="COLD REGULATED PROTEIN 27"/>
    <property type="match status" value="1"/>
</dbReference>
<feature type="region of interest" description="Disordered" evidence="1">
    <location>
        <begin position="1"/>
        <end position="41"/>
    </location>
</feature>
<dbReference type="GO" id="GO:0042752">
    <property type="term" value="P:regulation of circadian rhythm"/>
    <property type="evidence" value="ECO:0007669"/>
    <property type="project" value="InterPro"/>
</dbReference>
<dbReference type="OrthoDB" id="1923282at2759"/>
<reference evidence="2" key="1">
    <citation type="submission" date="2021-01" db="EMBL/GenBank/DDBJ databases">
        <authorList>
            <person name="Lovell J.T."/>
            <person name="Bentley N."/>
            <person name="Bhattarai G."/>
            <person name="Jenkins J.W."/>
            <person name="Sreedasyam A."/>
            <person name="Alarcon Y."/>
            <person name="Bock C."/>
            <person name="Boston L."/>
            <person name="Carlson J."/>
            <person name="Cervantes K."/>
            <person name="Clermont K."/>
            <person name="Krom N."/>
            <person name="Kubenka K."/>
            <person name="Mamidi S."/>
            <person name="Mattison C."/>
            <person name="Monteros M."/>
            <person name="Pisani C."/>
            <person name="Plott C."/>
            <person name="Rajasekar S."/>
            <person name="Rhein H.S."/>
            <person name="Rohla C."/>
            <person name="Song M."/>
            <person name="Hilaire R.S."/>
            <person name="Shu S."/>
            <person name="Wells L."/>
            <person name="Wang X."/>
            <person name="Webber J."/>
            <person name="Heerema R.J."/>
            <person name="Klein P."/>
            <person name="Conner P."/>
            <person name="Grauke L."/>
            <person name="Grimwood J."/>
            <person name="Schmutz J."/>
            <person name="Randall J.J."/>
        </authorList>
    </citation>
    <scope>NUCLEOTIDE SEQUENCE</scope>
    <source>
        <tissue evidence="2">Leaf</tissue>
    </source>
</reference>
<evidence type="ECO:0000256" key="1">
    <source>
        <dbReference type="SAM" id="MobiDB-lite"/>
    </source>
</evidence>
<dbReference type="AlphaFoldDB" id="A0A922D1U8"/>
<feature type="compositionally biased region" description="Basic and acidic residues" evidence="1">
    <location>
        <begin position="1"/>
        <end position="11"/>
    </location>
</feature>
<organism evidence="2 3">
    <name type="scientific">Carya illinoinensis</name>
    <name type="common">Pecan</name>
    <dbReference type="NCBI Taxonomy" id="32201"/>
    <lineage>
        <taxon>Eukaryota</taxon>
        <taxon>Viridiplantae</taxon>
        <taxon>Streptophyta</taxon>
        <taxon>Embryophyta</taxon>
        <taxon>Tracheophyta</taxon>
        <taxon>Spermatophyta</taxon>
        <taxon>Magnoliopsida</taxon>
        <taxon>eudicotyledons</taxon>
        <taxon>Gunneridae</taxon>
        <taxon>Pentapetalae</taxon>
        <taxon>rosids</taxon>
        <taxon>fabids</taxon>
        <taxon>Fagales</taxon>
        <taxon>Juglandaceae</taxon>
        <taxon>Carya</taxon>
    </lineage>
</organism>
<dbReference type="Proteomes" id="UP000811246">
    <property type="component" value="Chromosome 15"/>
</dbReference>
<sequence length="260" mass="28544">MGDLGARETRTSEPTSSTISNDGSCETKEPSSSGNLVTESMSTEWTDEKHSLYLKSMEASFVNQLYDSTDSLGFCRLSDSTYSRKKYLSTRTPSGQFKVLLGGRWKEINFDRAVELQLKNADGSKGLLANPWIRHFSSGCTPRVVGSADLPNNVTTTSEALDLVGNHSVFCGSDTCNLKHNRACHFHLDHHDLVSSDTEGSDQNFANEEAEGEKESLMCKAKRLKSCSSDASINDQVVPHNSSPTTEDVTKNCVPNRAYQ</sequence>
<accession>A0A922D1U8</accession>
<dbReference type="GO" id="GO:0009409">
    <property type="term" value="P:response to cold"/>
    <property type="evidence" value="ECO:0007669"/>
    <property type="project" value="InterPro"/>
</dbReference>
<proteinExistence type="predicted"/>
<feature type="region of interest" description="Disordered" evidence="1">
    <location>
        <begin position="233"/>
        <end position="260"/>
    </location>
</feature>
<dbReference type="EMBL" id="CM031839">
    <property type="protein sequence ID" value="KAG6674667.1"/>
    <property type="molecule type" value="Genomic_DNA"/>
</dbReference>
<feature type="compositionally biased region" description="Polar residues" evidence="1">
    <location>
        <begin position="30"/>
        <end position="41"/>
    </location>
</feature>
<dbReference type="InterPro" id="IPR044678">
    <property type="entry name" value="COR27/28"/>
</dbReference>
<evidence type="ECO:0000313" key="3">
    <source>
        <dbReference type="Proteomes" id="UP000811246"/>
    </source>
</evidence>
<name>A0A922D1U8_CARIL</name>
<protein>
    <submittedName>
        <fullName evidence="2">Uncharacterized protein</fullName>
    </submittedName>
</protein>